<dbReference type="PANTHER" id="PTHR12714">
    <property type="entry name" value="PROTEIN-S ISOPRENYLCYSTEINE O-METHYLTRANSFERASE"/>
    <property type="match status" value="1"/>
</dbReference>
<proteinExistence type="predicted"/>
<reference evidence="6" key="1">
    <citation type="journal article" date="2020" name="J. ISSAAS">
        <title>Lactobacilli and other gastrointestinal microbiota of Peromyscus leucopus, reservoir host for agents of Lyme disease and other zoonoses in North America.</title>
        <authorList>
            <person name="Milovic A."/>
            <person name="Bassam K."/>
            <person name="Shao H."/>
            <person name="Chatzistamou I."/>
            <person name="Tufts D.M."/>
            <person name="Diuk-Wasser M."/>
            <person name="Barbour A.G."/>
        </authorList>
    </citation>
    <scope>NUCLEOTIDE SEQUENCE</scope>
    <source>
        <strain evidence="6">LL4</strain>
    </source>
</reference>
<evidence type="ECO:0000256" key="4">
    <source>
        <dbReference type="ARBA" id="ARBA00023136"/>
    </source>
</evidence>
<evidence type="ECO:0000256" key="3">
    <source>
        <dbReference type="ARBA" id="ARBA00022989"/>
    </source>
</evidence>
<evidence type="ECO:0000256" key="2">
    <source>
        <dbReference type="ARBA" id="ARBA00022692"/>
    </source>
</evidence>
<keyword evidence="2 5" id="KW-0812">Transmembrane</keyword>
<name>A0A650EKZ9_9HELI</name>
<feature type="transmembrane region" description="Helical" evidence="5">
    <location>
        <begin position="20"/>
        <end position="40"/>
    </location>
</feature>
<dbReference type="Pfam" id="PF04191">
    <property type="entry name" value="PEMT"/>
    <property type="match status" value="1"/>
</dbReference>
<dbReference type="GO" id="GO:0012505">
    <property type="term" value="C:endomembrane system"/>
    <property type="evidence" value="ECO:0007669"/>
    <property type="project" value="UniProtKB-SubCell"/>
</dbReference>
<sequence length="253" mass="29143">MALQEELKSQGDFLFRYRSYLPLCIVPFFILVICTSQTFLLDEYGEYNTALIVVAIIVGFVGQGIRIWVAGYAPKDTSGRNTKEQKASVLNHTGIYSIVRNPLYLGNFLMMLSPVILLGNWLFIVVFSLAFWLYYERIIFAEESFLTKKFGESYTQWTLSTPPFVPKLKGYIPSDMDFSFRSMLKREYNSFFGLTTSLFIAHLIIVAIVCYQEDWEFVYPNEILSVLFGLSAVFYLVVRLLVKTTKIFNVSGR</sequence>
<dbReference type="PANTHER" id="PTHR12714:SF9">
    <property type="entry name" value="PROTEIN-S-ISOPRENYLCYSTEINE O-METHYLTRANSFERASE"/>
    <property type="match status" value="1"/>
</dbReference>
<dbReference type="GO" id="GO:0008168">
    <property type="term" value="F:methyltransferase activity"/>
    <property type="evidence" value="ECO:0007669"/>
    <property type="project" value="UniProtKB-KW"/>
</dbReference>
<keyword evidence="6" id="KW-0808">Transferase</keyword>
<keyword evidence="4 5" id="KW-0472">Membrane</keyword>
<keyword evidence="3 5" id="KW-1133">Transmembrane helix</keyword>
<dbReference type="AlphaFoldDB" id="A0A650EKZ9"/>
<evidence type="ECO:0000256" key="1">
    <source>
        <dbReference type="ARBA" id="ARBA00004127"/>
    </source>
</evidence>
<gene>
    <name evidence="6" type="primary">ste14</name>
    <name evidence="6" type="ORF">Helico5904_1290</name>
</gene>
<feature type="transmembrane region" description="Helical" evidence="5">
    <location>
        <begin position="108"/>
        <end position="135"/>
    </location>
</feature>
<protein>
    <submittedName>
        <fullName evidence="6">Lipid A Kdo2 1-phosphate O-methyltransferase</fullName>
    </submittedName>
</protein>
<organism evidence="6">
    <name type="scientific">uncultured Helicobacter sp</name>
    <dbReference type="NCBI Taxonomy" id="175537"/>
    <lineage>
        <taxon>Bacteria</taxon>
        <taxon>Pseudomonadati</taxon>
        <taxon>Campylobacterota</taxon>
        <taxon>Epsilonproteobacteria</taxon>
        <taxon>Campylobacterales</taxon>
        <taxon>Helicobacteraceae</taxon>
        <taxon>Helicobacter</taxon>
        <taxon>environmental samples</taxon>
    </lineage>
</organism>
<dbReference type="GO" id="GO:0032259">
    <property type="term" value="P:methylation"/>
    <property type="evidence" value="ECO:0007669"/>
    <property type="project" value="UniProtKB-KW"/>
</dbReference>
<dbReference type="InterPro" id="IPR007318">
    <property type="entry name" value="Phopholipid_MeTrfase"/>
</dbReference>
<feature type="transmembrane region" description="Helical" evidence="5">
    <location>
        <begin position="47"/>
        <end position="69"/>
    </location>
</feature>
<dbReference type="Gene3D" id="1.20.120.1630">
    <property type="match status" value="1"/>
</dbReference>
<feature type="transmembrane region" description="Helical" evidence="5">
    <location>
        <begin position="223"/>
        <end position="242"/>
    </location>
</feature>
<feature type="transmembrane region" description="Helical" evidence="5">
    <location>
        <begin position="191"/>
        <end position="211"/>
    </location>
</feature>
<comment type="subcellular location">
    <subcellularLocation>
        <location evidence="1">Endomembrane system</location>
        <topology evidence="1">Multi-pass membrane protein</topology>
    </subcellularLocation>
</comment>
<keyword evidence="6" id="KW-0489">Methyltransferase</keyword>
<evidence type="ECO:0000313" key="6">
    <source>
        <dbReference type="EMBL" id="QGT50457.1"/>
    </source>
</evidence>
<dbReference type="EMBL" id="MN577569">
    <property type="protein sequence ID" value="QGT50457.1"/>
    <property type="molecule type" value="Genomic_DNA"/>
</dbReference>
<accession>A0A650EKZ9</accession>
<evidence type="ECO:0000256" key="5">
    <source>
        <dbReference type="SAM" id="Phobius"/>
    </source>
</evidence>